<comment type="caution">
    <text evidence="1">The sequence shown here is derived from an EMBL/GenBank/DDBJ whole genome shotgun (WGS) entry which is preliminary data.</text>
</comment>
<evidence type="ECO:0000313" key="2">
    <source>
        <dbReference type="Proteomes" id="UP001221217"/>
    </source>
</evidence>
<gene>
    <name evidence="1" type="ORF">PQJ61_02420</name>
</gene>
<proteinExistence type="predicted"/>
<protein>
    <recommendedName>
        <fullName evidence="3">ATP-binding protein</fullName>
    </recommendedName>
</protein>
<sequence>MLKEDRRVRIICGHYGSGKTEFAVNYAVKLAAEGGHPMLADIDVINPYFRSRERSAELEKLGVRVAASSTSATSLDLPSISAGVYSAFDDHSTDAVIDIGGDKGGITVLNRFSDHFSSPAEYDLFFIINAYREATKNASQITDYIDIFENTCGLKVSGLINNTHMLKSTVADDIINGYRLAFKVSEKTGIPLRYNSGMSGLYEKLPEEIKSRFFPMELFMRDDWMS</sequence>
<dbReference type="AlphaFoldDB" id="A0AAJ1IDV0"/>
<evidence type="ECO:0008006" key="3">
    <source>
        <dbReference type="Google" id="ProtNLM"/>
    </source>
</evidence>
<organism evidence="1 2">
    <name type="scientific">Candidatus Thalassospirochaeta sargassi</name>
    <dbReference type="NCBI Taxonomy" id="3119039"/>
    <lineage>
        <taxon>Bacteria</taxon>
        <taxon>Pseudomonadati</taxon>
        <taxon>Spirochaetota</taxon>
        <taxon>Spirochaetia</taxon>
        <taxon>Spirochaetales</taxon>
        <taxon>Spirochaetaceae</taxon>
        <taxon>Candidatus Thalassospirochaeta</taxon>
    </lineage>
</organism>
<evidence type="ECO:0000313" key="1">
    <source>
        <dbReference type="EMBL" id="MDC7225600.1"/>
    </source>
</evidence>
<dbReference type="SUPFAM" id="SSF52540">
    <property type="entry name" value="P-loop containing nucleoside triphosphate hydrolases"/>
    <property type="match status" value="1"/>
</dbReference>
<reference evidence="1 2" key="1">
    <citation type="submission" date="2022-12" db="EMBL/GenBank/DDBJ databases">
        <title>Metagenome assembled genome from gulf of manar.</title>
        <authorList>
            <person name="Kohli P."/>
            <person name="Pk S."/>
            <person name="Venkata Ramana C."/>
            <person name="Sasikala C."/>
        </authorList>
    </citation>
    <scope>NUCLEOTIDE SEQUENCE [LARGE SCALE GENOMIC DNA]</scope>
    <source>
        <strain evidence="1">JB008</strain>
    </source>
</reference>
<accession>A0AAJ1IDV0</accession>
<dbReference type="InterPro" id="IPR027417">
    <property type="entry name" value="P-loop_NTPase"/>
</dbReference>
<name>A0AAJ1IDV0_9SPIO</name>
<dbReference type="Proteomes" id="UP001221217">
    <property type="component" value="Unassembled WGS sequence"/>
</dbReference>
<dbReference type="EMBL" id="JAQQAL010000008">
    <property type="protein sequence ID" value="MDC7225600.1"/>
    <property type="molecule type" value="Genomic_DNA"/>
</dbReference>